<dbReference type="Gene3D" id="3.10.310.30">
    <property type="match status" value="1"/>
</dbReference>
<dbReference type="InterPro" id="IPR003156">
    <property type="entry name" value="DHHA1_dom"/>
</dbReference>
<dbReference type="InterPro" id="IPR001667">
    <property type="entry name" value="DDH_dom"/>
</dbReference>
<dbReference type="PANTHER" id="PTHR47618:SF1">
    <property type="entry name" value="BIFUNCTIONAL OLIGORIBONUCLEASE AND PAP PHOSPHATASE NRNA"/>
    <property type="match status" value="1"/>
</dbReference>
<dbReference type="GO" id="GO:0003676">
    <property type="term" value="F:nucleic acid binding"/>
    <property type="evidence" value="ECO:0007669"/>
    <property type="project" value="InterPro"/>
</dbReference>
<protein>
    <submittedName>
        <fullName evidence="3">Bifunctional oligoribonuclease and PAP phosphatase NrnA</fullName>
        <ecNumber evidence="3">3.1.-.-</ecNumber>
        <ecNumber evidence="3">3.1.3.7</ecNumber>
    </submittedName>
</protein>
<name>A0A1S1V8S1_9FIRM</name>
<keyword evidence="4" id="KW-1185">Reference proteome</keyword>
<dbReference type="EMBL" id="MKIE01000002">
    <property type="protein sequence ID" value="OHW62805.1"/>
    <property type="molecule type" value="Genomic_DNA"/>
</dbReference>
<dbReference type="PANTHER" id="PTHR47618">
    <property type="entry name" value="BIFUNCTIONAL OLIGORIBONUCLEASE AND PAP PHOSPHATASE NRNA"/>
    <property type="match status" value="1"/>
</dbReference>
<organism evidence="3 4">
    <name type="scientific">Andreesenia angusta</name>
    <dbReference type="NCBI Taxonomy" id="39480"/>
    <lineage>
        <taxon>Bacteria</taxon>
        <taxon>Bacillati</taxon>
        <taxon>Bacillota</taxon>
        <taxon>Tissierellia</taxon>
        <taxon>Tissierellales</taxon>
        <taxon>Gottschalkiaceae</taxon>
        <taxon>Andreesenia</taxon>
    </lineage>
</organism>
<dbReference type="Pfam" id="PF01368">
    <property type="entry name" value="DHH"/>
    <property type="match status" value="1"/>
</dbReference>
<sequence length="321" mass="35747">MDSIMREKIEELKALVEKSEVIYISSHVRPDGDSIGSLLGLGKGLLKQYPEKKIMLRLKDEVPSYLGFLDVSLVKQTDVYEEKGILLALDCGDKSRIGIDGLENIETLVNIDHHMTNPNFGDLNIVLSDASSTSEIVYDILHGLGVEIDPEIAEPIYTGISMDSGSFKYQSTGARTHEIAAELIRTGFDKEKVVRKLYQSNTLSEMLLIKESMERIEFLRDNSIAMLLITEEILENSGMDIKEVDSIVEIIRDIDTVELVFVLKPFEDKTKVSIRSKEKYDSSEIAQNFGGGGHMRAAGCKIDGDMQQARKLILEAIGEGV</sequence>
<dbReference type="OrthoDB" id="9803668at2"/>
<dbReference type="EC" id="3.1.3.7" evidence="3"/>
<feature type="domain" description="DDH" evidence="1">
    <location>
        <begin position="22"/>
        <end position="160"/>
    </location>
</feature>
<evidence type="ECO:0000313" key="4">
    <source>
        <dbReference type="Proteomes" id="UP000180254"/>
    </source>
</evidence>
<dbReference type="Gene3D" id="3.90.1640.10">
    <property type="entry name" value="inorganic pyrophosphatase (n-terminal core)"/>
    <property type="match status" value="1"/>
</dbReference>
<dbReference type="GO" id="GO:0008441">
    <property type="term" value="F:3'(2'),5'-bisphosphate nucleotidase activity"/>
    <property type="evidence" value="ECO:0007669"/>
    <property type="project" value="UniProtKB-EC"/>
</dbReference>
<keyword evidence="3" id="KW-0378">Hydrolase</keyword>
<dbReference type="InterPro" id="IPR051319">
    <property type="entry name" value="Oligoribo/pAp-PDE_c-di-AMP_PDE"/>
</dbReference>
<dbReference type="EC" id="3.1.-.-" evidence="3"/>
<evidence type="ECO:0000259" key="2">
    <source>
        <dbReference type="Pfam" id="PF02272"/>
    </source>
</evidence>
<feature type="domain" description="DHHA1" evidence="2">
    <location>
        <begin position="236"/>
        <end position="317"/>
    </location>
</feature>
<reference evidence="3 4" key="1">
    <citation type="submission" date="2016-09" db="EMBL/GenBank/DDBJ databases">
        <title>Genome sequence of Eubacterium angustum.</title>
        <authorList>
            <person name="Poehlein A."/>
            <person name="Daniel R."/>
        </authorList>
    </citation>
    <scope>NUCLEOTIDE SEQUENCE [LARGE SCALE GENOMIC DNA]</scope>
    <source>
        <strain evidence="3 4">DSM 1989</strain>
    </source>
</reference>
<accession>A0A1S1V8S1</accession>
<dbReference type="InterPro" id="IPR038763">
    <property type="entry name" value="DHH_sf"/>
</dbReference>
<dbReference type="Proteomes" id="UP000180254">
    <property type="component" value="Unassembled WGS sequence"/>
</dbReference>
<comment type="caution">
    <text evidence="3">The sequence shown here is derived from an EMBL/GenBank/DDBJ whole genome shotgun (WGS) entry which is preliminary data.</text>
</comment>
<evidence type="ECO:0000313" key="3">
    <source>
        <dbReference type="EMBL" id="OHW62805.1"/>
    </source>
</evidence>
<dbReference type="STRING" id="39480.EUAN_05890"/>
<dbReference type="AlphaFoldDB" id="A0A1S1V8S1"/>
<dbReference type="SUPFAM" id="SSF64182">
    <property type="entry name" value="DHH phosphoesterases"/>
    <property type="match status" value="1"/>
</dbReference>
<gene>
    <name evidence="3" type="primary">nrnA_1</name>
    <name evidence="3" type="ORF">EUAN_05890</name>
</gene>
<dbReference type="Pfam" id="PF02272">
    <property type="entry name" value="DHHA1"/>
    <property type="match status" value="1"/>
</dbReference>
<evidence type="ECO:0000259" key="1">
    <source>
        <dbReference type="Pfam" id="PF01368"/>
    </source>
</evidence>
<proteinExistence type="predicted"/>